<dbReference type="AlphaFoldDB" id="A0A558ILJ3"/>
<dbReference type="Gene3D" id="1.10.10.10">
    <property type="entry name" value="Winged helix-like DNA-binding domain superfamily/Winged helix DNA-binding domain"/>
    <property type="match status" value="1"/>
</dbReference>
<accession>A0A558ILJ3</accession>
<dbReference type="SMART" id="SM00347">
    <property type="entry name" value="HTH_MARR"/>
    <property type="match status" value="1"/>
</dbReference>
<feature type="domain" description="HTH marR-type" evidence="1">
    <location>
        <begin position="12"/>
        <end position="148"/>
    </location>
</feature>
<dbReference type="InterPro" id="IPR036388">
    <property type="entry name" value="WH-like_DNA-bd_sf"/>
</dbReference>
<dbReference type="Proteomes" id="UP000320648">
    <property type="component" value="Unassembled WGS sequence"/>
</dbReference>
<dbReference type="GO" id="GO:0003700">
    <property type="term" value="F:DNA-binding transcription factor activity"/>
    <property type="evidence" value="ECO:0007669"/>
    <property type="project" value="InterPro"/>
</dbReference>
<dbReference type="InterPro" id="IPR036390">
    <property type="entry name" value="WH_DNA-bd_sf"/>
</dbReference>
<dbReference type="Pfam" id="PF01047">
    <property type="entry name" value="MarR"/>
    <property type="match status" value="1"/>
</dbReference>
<proteinExistence type="predicted"/>
<dbReference type="PANTHER" id="PTHR33164">
    <property type="entry name" value="TRANSCRIPTIONAL REGULATOR, MARR FAMILY"/>
    <property type="match status" value="1"/>
</dbReference>
<sequence>MTADIRWLTGSEQELWRQLLASIRKINRGMEETLLACSDISAAEFSVLVSLSEAPEHTLRLRDLCTELEWDRSRASHQITRMEKRGLVRKEKCAGDARGVEVVMTRAGRERLEAAVPEHVESVRRMVFDHLDPADVPALLRFCEGVLSEKNLPGYDGFVPDERLGTRDH</sequence>
<dbReference type="GO" id="GO:0006950">
    <property type="term" value="P:response to stress"/>
    <property type="evidence" value="ECO:0007669"/>
    <property type="project" value="TreeGrafter"/>
</dbReference>
<dbReference type="EMBL" id="VMTX01000013">
    <property type="protein sequence ID" value="TVU82254.1"/>
    <property type="molecule type" value="Genomic_DNA"/>
</dbReference>
<evidence type="ECO:0000259" key="1">
    <source>
        <dbReference type="PROSITE" id="PS50995"/>
    </source>
</evidence>
<organism evidence="2 3">
    <name type="scientific">Corynebacterium aurimucosum</name>
    <dbReference type="NCBI Taxonomy" id="169292"/>
    <lineage>
        <taxon>Bacteria</taxon>
        <taxon>Bacillati</taxon>
        <taxon>Actinomycetota</taxon>
        <taxon>Actinomycetes</taxon>
        <taxon>Mycobacteriales</taxon>
        <taxon>Corynebacteriaceae</taxon>
        <taxon>Corynebacterium</taxon>
    </lineage>
</organism>
<dbReference type="PROSITE" id="PS50995">
    <property type="entry name" value="HTH_MARR_2"/>
    <property type="match status" value="1"/>
</dbReference>
<dbReference type="RefSeq" id="WP_070515546.1">
    <property type="nucleotide sequence ID" value="NZ_VMTX01000013.1"/>
</dbReference>
<evidence type="ECO:0000313" key="3">
    <source>
        <dbReference type="Proteomes" id="UP000320648"/>
    </source>
</evidence>
<reference evidence="2 3" key="1">
    <citation type="submission" date="2019-07" db="EMBL/GenBank/DDBJ databases">
        <title>Draft genome of C. aurimucosum strain 15-4290.</title>
        <authorList>
            <person name="Pacheco L.G.C."/>
            <person name="Aguiar E.R.G.R."/>
            <person name="Navas J."/>
            <person name="Santos C.S."/>
            <person name="Rocha D.J.P.G."/>
        </authorList>
    </citation>
    <scope>NUCLEOTIDE SEQUENCE [LARGE SCALE GENOMIC DNA]</scope>
    <source>
        <strain evidence="2 3">15-4290</strain>
    </source>
</reference>
<evidence type="ECO:0000313" key="2">
    <source>
        <dbReference type="EMBL" id="TVU82254.1"/>
    </source>
</evidence>
<dbReference type="InterPro" id="IPR000835">
    <property type="entry name" value="HTH_MarR-typ"/>
</dbReference>
<dbReference type="PANTHER" id="PTHR33164:SF99">
    <property type="entry name" value="MARR FAMILY REGULATORY PROTEIN"/>
    <property type="match status" value="1"/>
</dbReference>
<name>A0A558ILJ3_9CORY</name>
<protein>
    <submittedName>
        <fullName evidence="2">Winged helix-turn-helix transcriptional regulator</fullName>
    </submittedName>
</protein>
<dbReference type="InterPro" id="IPR039422">
    <property type="entry name" value="MarR/SlyA-like"/>
</dbReference>
<comment type="caution">
    <text evidence="2">The sequence shown here is derived from an EMBL/GenBank/DDBJ whole genome shotgun (WGS) entry which is preliminary data.</text>
</comment>
<gene>
    <name evidence="2" type="ORF">FQN05_09685</name>
</gene>
<dbReference type="SUPFAM" id="SSF46785">
    <property type="entry name" value="Winged helix' DNA-binding domain"/>
    <property type="match status" value="1"/>
</dbReference>